<evidence type="ECO:0000313" key="2">
    <source>
        <dbReference type="Proteomes" id="UP000444174"/>
    </source>
</evidence>
<sequence>MSFLPYAPPRPWQWRLSTGLSFSVHGGVAAALFAGSVSFLPSLRPMNEPEEDFALVSIDVLNPVQVLEPEEETPTLLTPEDPENELLPAADELAEALEPEVISEQVAEDIEPEELLPDLPAEIAEVEPVEEQPVLQELEAVETPEVFEGAEQVAVLPVEESIEADVIAADEPVEEQPLQEPPAAEVVAESGFEVEDNTFDIATKDLLEIEGQGVGFGDTLPPQDVVSLDTAGNIQEPESVGPDLPEDTIGAVDDAGTGSQQLATLLPEVVETGPLDTPRKAQIITAPNAQMRGIGQLIHQIRAAPQPQCGLLLPRRGSNGGLGLSMIGADDLLLNAAADRIVDRVDATVARHFDSIDLRQCAALDALRLSAAYPASRLGLVLEQSTLNSGDSLRARVVGAGGLNLTLLLIDDNGVVQDLSRFATIEGDVVEVDAPVVRVGTNRDTKQLLFALGHGEASFNLENEVGQLAQDVFSSLSTNLLEDSVFGMAAFQVLQ</sequence>
<comment type="caution">
    <text evidence="1">The sequence shown here is derived from an EMBL/GenBank/DDBJ whole genome shotgun (WGS) entry which is preliminary data.</text>
</comment>
<name>A0A843YPW1_9RHOB</name>
<protein>
    <submittedName>
        <fullName evidence="1">Uncharacterized protein</fullName>
    </submittedName>
</protein>
<dbReference type="EMBL" id="WIBF01000019">
    <property type="protein sequence ID" value="MQQ10627.1"/>
    <property type="molecule type" value="Genomic_DNA"/>
</dbReference>
<gene>
    <name evidence="1" type="ORF">GFB49_19410</name>
</gene>
<proteinExistence type="predicted"/>
<evidence type="ECO:0000313" key="1">
    <source>
        <dbReference type="EMBL" id="MQQ10627.1"/>
    </source>
</evidence>
<dbReference type="RefSeq" id="WP_153217762.1">
    <property type="nucleotide sequence ID" value="NZ_WIBF01000019.1"/>
</dbReference>
<keyword evidence="2" id="KW-1185">Reference proteome</keyword>
<reference evidence="1 2" key="1">
    <citation type="submission" date="2019-10" db="EMBL/GenBank/DDBJ databases">
        <title>Epibacterium sp. nov., isolated from seawater.</title>
        <authorList>
            <person name="Zhang X."/>
            <person name="Li N."/>
        </authorList>
    </citation>
    <scope>NUCLEOTIDE SEQUENCE [LARGE SCALE GENOMIC DNA]</scope>
    <source>
        <strain evidence="1 2">SM1979</strain>
    </source>
</reference>
<dbReference type="AlphaFoldDB" id="A0A843YPW1"/>
<organism evidence="1 2">
    <name type="scientific">Tritonibacter litoralis</name>
    <dbReference type="NCBI Taxonomy" id="2662264"/>
    <lineage>
        <taxon>Bacteria</taxon>
        <taxon>Pseudomonadati</taxon>
        <taxon>Pseudomonadota</taxon>
        <taxon>Alphaproteobacteria</taxon>
        <taxon>Rhodobacterales</taxon>
        <taxon>Paracoccaceae</taxon>
        <taxon>Tritonibacter</taxon>
    </lineage>
</organism>
<accession>A0A843YPW1</accession>
<dbReference type="Proteomes" id="UP000444174">
    <property type="component" value="Unassembled WGS sequence"/>
</dbReference>